<dbReference type="KEGG" id="ade:Adeh_1509"/>
<dbReference type="UniPathway" id="UPA00558"/>
<keyword evidence="9 14" id="KW-0456">Lyase</keyword>
<dbReference type="HOGENOM" id="CLU_029061_4_0_7"/>
<dbReference type="STRING" id="290397.Adeh_1509"/>
<dbReference type="PANTHER" id="PTHR10067">
    <property type="entry name" value="PHOSPHATIDYLSERINE DECARBOXYLASE"/>
    <property type="match status" value="1"/>
</dbReference>
<organism evidence="14 15">
    <name type="scientific">Anaeromyxobacter dehalogenans (strain 2CP-C)</name>
    <dbReference type="NCBI Taxonomy" id="290397"/>
    <lineage>
        <taxon>Bacteria</taxon>
        <taxon>Pseudomonadati</taxon>
        <taxon>Myxococcota</taxon>
        <taxon>Myxococcia</taxon>
        <taxon>Myxococcales</taxon>
        <taxon>Cystobacterineae</taxon>
        <taxon>Anaeromyxobacteraceae</taxon>
        <taxon>Anaeromyxobacter</taxon>
    </lineage>
</organism>
<evidence type="ECO:0000256" key="5">
    <source>
        <dbReference type="ARBA" id="ARBA00022793"/>
    </source>
</evidence>
<name>Q2II03_ANADE</name>
<evidence type="ECO:0000256" key="8">
    <source>
        <dbReference type="ARBA" id="ARBA00023209"/>
    </source>
</evidence>
<dbReference type="PANTHER" id="PTHR10067:SF6">
    <property type="entry name" value="PHOSPHATIDYLSERINE DECARBOXYLASE PROENZYME, MITOCHONDRIAL"/>
    <property type="match status" value="1"/>
</dbReference>
<dbReference type="EC" id="4.1.1.65" evidence="3"/>
<keyword evidence="4" id="KW-0444">Lipid biosynthesis</keyword>
<reference evidence="14" key="1">
    <citation type="submission" date="2006-01" db="EMBL/GenBank/DDBJ databases">
        <title>Complete sequence of Anaeromyxobacter dehalogenans 2CP-C.</title>
        <authorList>
            <consortium name="US DOE Joint Genome Institute"/>
            <person name="Copeland A."/>
            <person name="Lucas S."/>
            <person name="Lapidus A."/>
            <person name="Barry K."/>
            <person name="Detter J.C."/>
            <person name="Glavina T."/>
            <person name="Hammon N."/>
            <person name="Israni S."/>
            <person name="Pitluck S."/>
            <person name="Brettin T."/>
            <person name="Bruce D."/>
            <person name="Han C."/>
            <person name="Tapia R."/>
            <person name="Gilna P."/>
            <person name="Kiss H."/>
            <person name="Schmutz J."/>
            <person name="Larimer F."/>
            <person name="Land M."/>
            <person name="Kyrpides N."/>
            <person name="Anderson I."/>
            <person name="Sanford R.A."/>
            <person name="Ritalahti K.M."/>
            <person name="Thomas H.S."/>
            <person name="Kirby J.R."/>
            <person name="Zhulin I.B."/>
            <person name="Loeffler F.E."/>
            <person name="Richardson P."/>
        </authorList>
    </citation>
    <scope>NUCLEOTIDE SEQUENCE</scope>
    <source>
        <strain evidence="14">2CP-C</strain>
    </source>
</reference>
<dbReference type="Pfam" id="PF02666">
    <property type="entry name" value="PS_Dcarbxylase"/>
    <property type="match status" value="1"/>
</dbReference>
<comment type="pathway">
    <text evidence="2">Lipid metabolism.</text>
</comment>
<keyword evidence="8" id="KW-0594">Phospholipid biosynthesis</keyword>
<keyword evidence="10" id="KW-1208">Phospholipid metabolism</keyword>
<protein>
    <recommendedName>
        <fullName evidence="3">phosphatidylserine decarboxylase</fullName>
        <ecNumber evidence="3">4.1.1.65</ecNumber>
    </recommendedName>
</protein>
<evidence type="ECO:0000256" key="9">
    <source>
        <dbReference type="ARBA" id="ARBA00023239"/>
    </source>
</evidence>
<evidence type="ECO:0000256" key="1">
    <source>
        <dbReference type="ARBA" id="ARBA00001928"/>
    </source>
</evidence>
<dbReference type="eggNOG" id="COG0688">
    <property type="taxonomic scope" value="Bacteria"/>
</dbReference>
<evidence type="ECO:0000256" key="3">
    <source>
        <dbReference type="ARBA" id="ARBA00012243"/>
    </source>
</evidence>
<evidence type="ECO:0000256" key="2">
    <source>
        <dbReference type="ARBA" id="ARBA00005189"/>
    </source>
</evidence>
<keyword evidence="11" id="KW-0670">Pyruvate</keyword>
<evidence type="ECO:0000256" key="11">
    <source>
        <dbReference type="ARBA" id="ARBA00023317"/>
    </source>
</evidence>
<evidence type="ECO:0000256" key="4">
    <source>
        <dbReference type="ARBA" id="ARBA00022516"/>
    </source>
</evidence>
<dbReference type="AlphaFoldDB" id="Q2II03"/>
<comment type="cofactor">
    <cofactor evidence="1">
        <name>pyruvate</name>
        <dbReference type="ChEBI" id="CHEBI:15361"/>
    </cofactor>
</comment>
<dbReference type="Proteomes" id="UP000001935">
    <property type="component" value="Chromosome"/>
</dbReference>
<keyword evidence="7" id="KW-0865">Zymogen</keyword>
<accession>Q2II03</accession>
<evidence type="ECO:0000256" key="13">
    <source>
        <dbReference type="SAM" id="MobiDB-lite"/>
    </source>
</evidence>
<feature type="region of interest" description="Disordered" evidence="13">
    <location>
        <begin position="1"/>
        <end position="20"/>
    </location>
</feature>
<dbReference type="GO" id="GO:0004609">
    <property type="term" value="F:phosphatidylserine decarboxylase activity"/>
    <property type="evidence" value="ECO:0007669"/>
    <property type="project" value="UniProtKB-EC"/>
</dbReference>
<evidence type="ECO:0000256" key="6">
    <source>
        <dbReference type="ARBA" id="ARBA00023098"/>
    </source>
</evidence>
<keyword evidence="5" id="KW-0210">Decarboxylase</keyword>
<evidence type="ECO:0000313" key="15">
    <source>
        <dbReference type="Proteomes" id="UP000001935"/>
    </source>
</evidence>
<gene>
    <name evidence="14" type="ordered locus">Adeh_1509</name>
</gene>
<dbReference type="NCBIfam" id="TIGR00163">
    <property type="entry name" value="PS_decarb"/>
    <property type="match status" value="1"/>
</dbReference>
<evidence type="ECO:0000256" key="7">
    <source>
        <dbReference type="ARBA" id="ARBA00023145"/>
    </source>
</evidence>
<comment type="pathway">
    <text evidence="12">Phospholipid metabolism; phosphatidylethanolamine biosynthesis.</text>
</comment>
<dbReference type="InterPro" id="IPR003817">
    <property type="entry name" value="PS_Dcarbxylase"/>
</dbReference>
<evidence type="ECO:0000313" key="14">
    <source>
        <dbReference type="EMBL" id="ABC81282.1"/>
    </source>
</evidence>
<keyword evidence="6" id="KW-0443">Lipid metabolism</keyword>
<evidence type="ECO:0000256" key="12">
    <source>
        <dbReference type="ARBA" id="ARBA00024326"/>
    </source>
</evidence>
<sequence>MARGPAGRTAKNGARRGRPLLDSARSMNDRLFISALRLLPKNALSRAVGALTRWRAPLPVRLAAMRAFARRYGIDLSECPDLDVYRTFGEFFARPLRPGLRPVAPGERVLVSPVDGVVSETGRAEAGRLVQAKGIDYPAAALLGDDALAARLAGGAYATLYLSPKDYHRIHFPLGGRVTGWRYVPGKLWPVNPASVRTVPGLFALNERLVTVLETPLGACAVVAVGATVVGRVCAYYDPSIPFTNLAGAAPRRHDYPTPIPVEKGQELGAFEMGSTVILLFEPGKVRLDPRLAPGARVRVGEPLGGA</sequence>
<evidence type="ECO:0000256" key="10">
    <source>
        <dbReference type="ARBA" id="ARBA00023264"/>
    </source>
</evidence>
<dbReference type="GO" id="GO:0006646">
    <property type="term" value="P:phosphatidylethanolamine biosynthetic process"/>
    <property type="evidence" value="ECO:0007669"/>
    <property type="project" value="UniProtKB-UniPathway"/>
</dbReference>
<proteinExistence type="predicted"/>
<dbReference type="InterPro" id="IPR033177">
    <property type="entry name" value="PSD-B"/>
</dbReference>
<dbReference type="EMBL" id="CP000251">
    <property type="protein sequence ID" value="ABC81282.1"/>
    <property type="molecule type" value="Genomic_DNA"/>
</dbReference>